<dbReference type="EMBL" id="WSTA01000072">
    <property type="protein sequence ID" value="MWB99671.1"/>
    <property type="molecule type" value="Genomic_DNA"/>
</dbReference>
<dbReference type="Pfam" id="PF01804">
    <property type="entry name" value="Penicil_amidase"/>
    <property type="match status" value="1"/>
</dbReference>
<dbReference type="InterPro" id="IPR023343">
    <property type="entry name" value="Penicillin_amidase_dom1"/>
</dbReference>
<protein>
    <recommendedName>
        <fullName evidence="8">Penicillin acylase family protein</fullName>
    </recommendedName>
</protein>
<comment type="similarity">
    <text evidence="1">Belongs to the peptidase S45 family.</text>
</comment>
<dbReference type="GO" id="GO:0016811">
    <property type="term" value="F:hydrolase activity, acting on carbon-nitrogen (but not peptide) bonds, in linear amides"/>
    <property type="evidence" value="ECO:0007669"/>
    <property type="project" value="InterPro"/>
</dbReference>
<dbReference type="GO" id="GO:0017000">
    <property type="term" value="P:antibiotic biosynthetic process"/>
    <property type="evidence" value="ECO:0007669"/>
    <property type="project" value="InterPro"/>
</dbReference>
<keyword evidence="5" id="KW-0106">Calcium</keyword>
<evidence type="ECO:0000256" key="4">
    <source>
        <dbReference type="PIRSR" id="PIRSR001227-1"/>
    </source>
</evidence>
<comment type="cofactor">
    <cofactor evidence="5">
        <name>Ca(2+)</name>
        <dbReference type="ChEBI" id="CHEBI:29108"/>
    </cofactor>
    <text evidence="5">Binds 1 Ca(2+) ion per dimer.</text>
</comment>
<dbReference type="PANTHER" id="PTHR34218">
    <property type="entry name" value="PEPTIDASE S45 PENICILLIN AMIDASE"/>
    <property type="match status" value="1"/>
</dbReference>
<dbReference type="Gene3D" id="1.10.439.10">
    <property type="entry name" value="Penicillin Amidohydrolase, domain 1"/>
    <property type="match status" value="1"/>
</dbReference>
<name>A0A6I4NZW8_9MICO</name>
<dbReference type="InterPro" id="IPR002692">
    <property type="entry name" value="S45"/>
</dbReference>
<evidence type="ECO:0000256" key="2">
    <source>
        <dbReference type="ARBA" id="ARBA00022801"/>
    </source>
</evidence>
<keyword evidence="7" id="KW-1185">Reference proteome</keyword>
<organism evidence="6 7">
    <name type="scientific">Agromyces seonyuensis</name>
    <dbReference type="NCBI Taxonomy" id="2662446"/>
    <lineage>
        <taxon>Bacteria</taxon>
        <taxon>Bacillati</taxon>
        <taxon>Actinomycetota</taxon>
        <taxon>Actinomycetes</taxon>
        <taxon>Micrococcales</taxon>
        <taxon>Microbacteriaceae</taxon>
        <taxon>Agromyces</taxon>
    </lineage>
</organism>
<keyword evidence="5" id="KW-0479">Metal-binding</keyword>
<proteinExistence type="inferred from homology"/>
<evidence type="ECO:0000256" key="5">
    <source>
        <dbReference type="PIRSR" id="PIRSR001227-2"/>
    </source>
</evidence>
<evidence type="ECO:0000313" key="6">
    <source>
        <dbReference type="EMBL" id="MWB99671.1"/>
    </source>
</evidence>
<dbReference type="Gene3D" id="2.30.120.10">
    <property type="match status" value="1"/>
</dbReference>
<evidence type="ECO:0000256" key="3">
    <source>
        <dbReference type="ARBA" id="ARBA00023145"/>
    </source>
</evidence>
<reference evidence="6 7" key="1">
    <citation type="submission" date="2019-12" db="EMBL/GenBank/DDBJ databases">
        <authorList>
            <person name="Kim Y.S."/>
        </authorList>
    </citation>
    <scope>NUCLEOTIDE SEQUENCE [LARGE SCALE GENOMIC DNA]</scope>
    <source>
        <strain evidence="6 7">MMS17-SY077</strain>
    </source>
</reference>
<dbReference type="GO" id="GO:0046872">
    <property type="term" value="F:metal ion binding"/>
    <property type="evidence" value="ECO:0007669"/>
    <property type="project" value="UniProtKB-KW"/>
</dbReference>
<comment type="caution">
    <text evidence="6">The sequence shown here is derived from an EMBL/GenBank/DDBJ whole genome shotgun (WGS) entry which is preliminary data.</text>
</comment>
<dbReference type="Proteomes" id="UP000438182">
    <property type="component" value="Unassembled WGS sequence"/>
</dbReference>
<keyword evidence="2" id="KW-0378">Hydrolase</keyword>
<sequence>MPRAELFRDTLGVPHLRADDELALAEAQGRVTALDRTWQIEVDRWRAQGRLAERLGPAGLEWDRFARRIRLADTAERVFAALDADDRAWVEAYVRGVNAGLDAGRRRSPEFASLDTLPGERPADEDWEPWAPIGIFLVAHVLFSPFPSLLWRAHVARALGDDAVDWFTPGSAPSGAGSNAWAVHGSRTSSGAPLLGGDPHRLLELPGVYQQVRLACPEYDVVGLAFPGVPGVPHFGHTGAAAWGITNAIAHSVDVFTERLDDDVDGLRALGPDGWEPTAHHVETIQVRGGESVPVRVIETARGTVVAGADAGEDPAAGAWSIRLPARIESAAGFAAFPKLLRARTAADVADAFALWSDPVNRVVAADRDGRVLRFTAGRVPERPVGERRLPLDGATVATVPIVSAMTPPEPVSGFAVDANERPAGRPHAALGFAYSHDARARRIAALLDAGPTDGAETPSALSRLHADTVSLRALALIARLRPHLAAVGTDAGRDLAGRLLDWDGDVAADSADAARYERWRDELVARVADDERLRPLHSPHGMGAIFDPWFSVRGRVGDSIEALLDAPGLGLDVGALLVAAIESVASGSAEGDGAAWGEAHRLHPLHVLADLTDPPDGVVVPGVDGVPLAGDGDTVRCTGSVPGVTPLGFRGSVARWTWDLGDRRRSRWNVPFGASGVPGDPHFDDQLTDWAHAATTEIVTDWDALDPEEWR</sequence>
<evidence type="ECO:0008006" key="8">
    <source>
        <dbReference type="Google" id="ProtNLM"/>
    </source>
</evidence>
<evidence type="ECO:0000313" key="7">
    <source>
        <dbReference type="Proteomes" id="UP000438182"/>
    </source>
</evidence>
<dbReference type="InterPro" id="IPR043147">
    <property type="entry name" value="Penicillin_amidase_A-knob"/>
</dbReference>
<evidence type="ECO:0000256" key="1">
    <source>
        <dbReference type="ARBA" id="ARBA00006586"/>
    </source>
</evidence>
<gene>
    <name evidence="6" type="ORF">GB864_14055</name>
</gene>
<feature type="binding site" evidence="5">
    <location>
        <position position="253"/>
    </location>
    <ligand>
        <name>Ca(2+)</name>
        <dbReference type="ChEBI" id="CHEBI:29108"/>
    </ligand>
</feature>
<dbReference type="InterPro" id="IPR029055">
    <property type="entry name" value="Ntn_hydrolases_N"/>
</dbReference>
<dbReference type="Gene3D" id="1.10.1400.10">
    <property type="match status" value="1"/>
</dbReference>
<feature type="active site" description="Nucleophile" evidence="4">
    <location>
        <position position="178"/>
    </location>
</feature>
<dbReference type="PANTHER" id="PTHR34218:SF4">
    <property type="entry name" value="ACYL-HOMOSERINE LACTONE ACYLASE QUIP"/>
    <property type="match status" value="1"/>
</dbReference>
<dbReference type="SUPFAM" id="SSF56235">
    <property type="entry name" value="N-terminal nucleophile aminohydrolases (Ntn hydrolases)"/>
    <property type="match status" value="1"/>
</dbReference>
<accession>A0A6I4NZW8</accession>
<dbReference type="Gene3D" id="3.60.20.10">
    <property type="entry name" value="Glutamine Phosphoribosylpyrophosphate, subunit 1, domain 1"/>
    <property type="match status" value="1"/>
</dbReference>
<dbReference type="InterPro" id="IPR043146">
    <property type="entry name" value="Penicillin_amidase_N_B-knob"/>
</dbReference>
<dbReference type="AlphaFoldDB" id="A0A6I4NZW8"/>
<dbReference type="PIRSF" id="PIRSF001227">
    <property type="entry name" value="Pen_acylase"/>
    <property type="match status" value="1"/>
</dbReference>
<keyword evidence="3" id="KW-0865">Zymogen</keyword>
<feature type="binding site" evidence="5">
    <location>
        <position position="254"/>
    </location>
    <ligand>
        <name>Ca(2+)</name>
        <dbReference type="ChEBI" id="CHEBI:29108"/>
    </ligand>
</feature>
<dbReference type="InterPro" id="IPR014395">
    <property type="entry name" value="Pen/GL7ACA/AHL_acylase"/>
</dbReference>